<proteinExistence type="predicted"/>
<name>A0A6J4L5S3_9ACTN</name>
<accession>A0A6J4L5S3</accession>
<sequence>MAALSGIDTVRPPRGGDVCDRLHGGAGRRGPGRLAPPGRRRASVAPEPVRPGPAPVGTDTLGP</sequence>
<organism evidence="2">
    <name type="scientific">uncultured Nocardioidaceae bacterium</name>
    <dbReference type="NCBI Taxonomy" id="253824"/>
    <lineage>
        <taxon>Bacteria</taxon>
        <taxon>Bacillati</taxon>
        <taxon>Actinomycetota</taxon>
        <taxon>Actinomycetes</taxon>
        <taxon>Propionibacteriales</taxon>
        <taxon>Nocardioidaceae</taxon>
        <taxon>environmental samples</taxon>
    </lineage>
</organism>
<dbReference type="EMBL" id="CADCUF010000056">
    <property type="protein sequence ID" value="CAA9322993.1"/>
    <property type="molecule type" value="Genomic_DNA"/>
</dbReference>
<dbReference type="AlphaFoldDB" id="A0A6J4L5S3"/>
<evidence type="ECO:0000313" key="2">
    <source>
        <dbReference type="EMBL" id="CAA9322993.1"/>
    </source>
</evidence>
<gene>
    <name evidence="2" type="ORF">AVDCRST_MAG24-429</name>
</gene>
<feature type="region of interest" description="Disordered" evidence="1">
    <location>
        <begin position="1"/>
        <end position="63"/>
    </location>
</feature>
<protein>
    <submittedName>
        <fullName evidence="2">Uncharacterized protein</fullName>
    </submittedName>
</protein>
<evidence type="ECO:0000256" key="1">
    <source>
        <dbReference type="SAM" id="MobiDB-lite"/>
    </source>
</evidence>
<reference evidence="2" key="1">
    <citation type="submission" date="2020-02" db="EMBL/GenBank/DDBJ databases">
        <authorList>
            <person name="Meier V. D."/>
        </authorList>
    </citation>
    <scope>NUCLEOTIDE SEQUENCE</scope>
    <source>
        <strain evidence="2">AVDCRST_MAG24</strain>
    </source>
</reference>